<evidence type="ECO:0000313" key="4">
    <source>
        <dbReference type="Proteomes" id="UP000038045"/>
    </source>
</evidence>
<dbReference type="AlphaFoldDB" id="A0A0N4ZCP5"/>
<dbReference type="Proteomes" id="UP000038045">
    <property type="component" value="Unplaced"/>
</dbReference>
<evidence type="ECO:0000313" key="5">
    <source>
        <dbReference type="WBParaSite" id="PTRK_0000529700.1"/>
    </source>
</evidence>
<dbReference type="SUPFAM" id="SSF49879">
    <property type="entry name" value="SMAD/FHA domain"/>
    <property type="match status" value="1"/>
</dbReference>
<feature type="coiled-coil region" evidence="1">
    <location>
        <begin position="259"/>
        <end position="293"/>
    </location>
</feature>
<reference evidence="5" key="1">
    <citation type="submission" date="2017-02" db="UniProtKB">
        <authorList>
            <consortium name="WormBaseParasite"/>
        </authorList>
    </citation>
    <scope>IDENTIFICATION</scope>
</reference>
<evidence type="ECO:0000259" key="3">
    <source>
        <dbReference type="PROSITE" id="PS50006"/>
    </source>
</evidence>
<feature type="region of interest" description="Disordered" evidence="2">
    <location>
        <begin position="461"/>
        <end position="503"/>
    </location>
</feature>
<dbReference type="PANTHER" id="PTHR15715">
    <property type="entry name" value="CENTROSOMAL PROTEIN OF 170 KDA"/>
    <property type="match status" value="1"/>
</dbReference>
<dbReference type="SMART" id="SM00240">
    <property type="entry name" value="FHA"/>
    <property type="match status" value="1"/>
</dbReference>
<dbReference type="InterPro" id="IPR051176">
    <property type="entry name" value="Cent_Immune-Sig_Mod"/>
</dbReference>
<evidence type="ECO:0000256" key="2">
    <source>
        <dbReference type="SAM" id="MobiDB-lite"/>
    </source>
</evidence>
<feature type="compositionally biased region" description="Polar residues" evidence="2">
    <location>
        <begin position="486"/>
        <end position="503"/>
    </location>
</feature>
<dbReference type="Gene3D" id="2.60.200.20">
    <property type="match status" value="1"/>
</dbReference>
<keyword evidence="4" id="KW-1185">Reference proteome</keyword>
<dbReference type="Pfam" id="PF00498">
    <property type="entry name" value="FHA"/>
    <property type="match status" value="1"/>
</dbReference>
<evidence type="ECO:0000256" key="1">
    <source>
        <dbReference type="SAM" id="Coils"/>
    </source>
</evidence>
<dbReference type="InterPro" id="IPR008984">
    <property type="entry name" value="SMAD_FHA_dom_sf"/>
</dbReference>
<feature type="domain" description="FHA" evidence="3">
    <location>
        <begin position="35"/>
        <end position="90"/>
    </location>
</feature>
<accession>A0A0N4ZCP5</accession>
<name>A0A0N4ZCP5_PARTI</name>
<keyword evidence="1" id="KW-0175">Coiled coil</keyword>
<sequence>MNIEDITYIILTPCVESYFFDERKIHLPYKDNSAIIIGRNIGNHVAKKDNAIFHCKVLSRNHACIWNENGICYIQDTNSSNGTYLNGVQLHSSNSKCFKKRLYTGDIIQFGVEIVDFNNKVVSQCIIAYVKFANKYGVEIDVTEHKPLKNNENKISKLSSNNRESQQIFELQQFVKEVVFRENILTQKLEALEEALLATTKAAEASWSASINEESLLPRIQKLEHKVATYSNKYPIDPLQKNVKDNENNDIDITYINSLKRHKEFEEKMDKKLQELDEKINKLDHSINVINDKLNNHQKIIDNNEVLVKLNKLSIKEINNNVTNVTENLGNFKRLTDQKILDITTHNILNYKNEHKNHFCNNKNSMNYEDQESQSESVNSIIPCIFQNHKNVESQQYGNKNKEYHQKIINETSEFSDGSSSSLSPYIYYNYTREPKKKKLIYRFSSISERSYLGISRKLIKKRQKRNKKRKLKVKKSNKRSKISSHAPSNTKTVTSDFSFDVR</sequence>
<organism evidence="4 5">
    <name type="scientific">Parastrongyloides trichosuri</name>
    <name type="common">Possum-specific nematode worm</name>
    <dbReference type="NCBI Taxonomy" id="131310"/>
    <lineage>
        <taxon>Eukaryota</taxon>
        <taxon>Metazoa</taxon>
        <taxon>Ecdysozoa</taxon>
        <taxon>Nematoda</taxon>
        <taxon>Chromadorea</taxon>
        <taxon>Rhabditida</taxon>
        <taxon>Tylenchina</taxon>
        <taxon>Panagrolaimomorpha</taxon>
        <taxon>Strongyloidoidea</taxon>
        <taxon>Strongyloididae</taxon>
        <taxon>Parastrongyloides</taxon>
    </lineage>
</organism>
<proteinExistence type="predicted"/>
<dbReference type="STRING" id="131310.A0A0N4ZCP5"/>
<dbReference type="InterPro" id="IPR000253">
    <property type="entry name" value="FHA_dom"/>
</dbReference>
<protein>
    <submittedName>
        <fullName evidence="5">FHA domain-containing protein</fullName>
    </submittedName>
</protein>
<feature type="compositionally biased region" description="Basic residues" evidence="2">
    <location>
        <begin position="461"/>
        <end position="483"/>
    </location>
</feature>
<dbReference type="WBParaSite" id="PTRK_0000529700.1">
    <property type="protein sequence ID" value="PTRK_0000529700.1"/>
    <property type="gene ID" value="PTRK_0000529700"/>
</dbReference>
<dbReference type="PANTHER" id="PTHR15715:SF37">
    <property type="entry name" value="LD47843P"/>
    <property type="match status" value="1"/>
</dbReference>
<dbReference type="PROSITE" id="PS50006">
    <property type="entry name" value="FHA_DOMAIN"/>
    <property type="match status" value="1"/>
</dbReference>